<protein>
    <submittedName>
        <fullName evidence="1">Uncharacterized protein</fullName>
    </submittedName>
</protein>
<organism evidence="1 2">
    <name type="scientific">Rosistilla ulvae</name>
    <dbReference type="NCBI Taxonomy" id="1930277"/>
    <lineage>
        <taxon>Bacteria</taxon>
        <taxon>Pseudomonadati</taxon>
        <taxon>Planctomycetota</taxon>
        <taxon>Planctomycetia</taxon>
        <taxon>Pirellulales</taxon>
        <taxon>Pirellulaceae</taxon>
        <taxon>Rosistilla</taxon>
    </lineage>
</organism>
<evidence type="ECO:0000313" key="2">
    <source>
        <dbReference type="Proteomes" id="UP000319557"/>
    </source>
</evidence>
<dbReference type="Proteomes" id="UP000319557">
    <property type="component" value="Chromosome"/>
</dbReference>
<dbReference type="KEGG" id="ruv:EC9_52170"/>
<keyword evidence="2" id="KW-1185">Reference proteome</keyword>
<dbReference type="AlphaFoldDB" id="A0A517M7Y2"/>
<sequence length="62" mass="6364">MSAAATLDRIFSGDVPIILEADASIAAASPGMAARAVSWTMLAIAGRFGMRAAASQRLNVDQ</sequence>
<gene>
    <name evidence="1" type="ORF">EC9_52170</name>
</gene>
<reference evidence="1 2" key="1">
    <citation type="submission" date="2019-02" db="EMBL/GenBank/DDBJ databases">
        <title>Deep-cultivation of Planctomycetes and their phenomic and genomic characterization uncovers novel biology.</title>
        <authorList>
            <person name="Wiegand S."/>
            <person name="Jogler M."/>
            <person name="Boedeker C."/>
            <person name="Pinto D."/>
            <person name="Vollmers J."/>
            <person name="Rivas-Marin E."/>
            <person name="Kohn T."/>
            <person name="Peeters S.H."/>
            <person name="Heuer A."/>
            <person name="Rast P."/>
            <person name="Oberbeckmann S."/>
            <person name="Bunk B."/>
            <person name="Jeske O."/>
            <person name="Meyerdierks A."/>
            <person name="Storesund J.E."/>
            <person name="Kallscheuer N."/>
            <person name="Luecker S."/>
            <person name="Lage O.M."/>
            <person name="Pohl T."/>
            <person name="Merkel B.J."/>
            <person name="Hornburger P."/>
            <person name="Mueller R.-W."/>
            <person name="Bruemmer F."/>
            <person name="Labrenz M."/>
            <person name="Spormann A.M."/>
            <person name="Op den Camp H."/>
            <person name="Overmann J."/>
            <person name="Amann R."/>
            <person name="Jetten M.S.M."/>
            <person name="Mascher T."/>
            <person name="Medema M.H."/>
            <person name="Devos D.P."/>
            <person name="Kaster A.-K."/>
            <person name="Ovreas L."/>
            <person name="Rohde M."/>
            <person name="Galperin M.Y."/>
            <person name="Jogler C."/>
        </authorList>
    </citation>
    <scope>NUCLEOTIDE SEQUENCE [LARGE SCALE GENOMIC DNA]</scope>
    <source>
        <strain evidence="1 2">EC9</strain>
    </source>
</reference>
<proteinExistence type="predicted"/>
<accession>A0A517M7Y2</accession>
<dbReference type="RefSeq" id="WP_145348706.1">
    <property type="nucleotide sequence ID" value="NZ_CP036261.1"/>
</dbReference>
<evidence type="ECO:0000313" key="1">
    <source>
        <dbReference type="EMBL" id="QDS90998.1"/>
    </source>
</evidence>
<name>A0A517M7Y2_9BACT</name>
<dbReference type="EMBL" id="CP036261">
    <property type="protein sequence ID" value="QDS90998.1"/>
    <property type="molecule type" value="Genomic_DNA"/>
</dbReference>